<keyword evidence="3" id="KW-1185">Reference proteome</keyword>
<evidence type="ECO:0000256" key="1">
    <source>
        <dbReference type="SAM" id="Phobius"/>
    </source>
</evidence>
<sequence>MSRDEPKVGRGERRWPMVSAALAAGALHQLLPESFRVEPHWLYPLFLVVFLVVLIVGDPGVIDRDYRWLRVTTGLMIGLITAVNGVAALRLVVKILTGESFGSARELFATGAIVWLINVITFALWFWDLDGGGAAARALTKDVSRRTFVFPEMTLTGFVSDDWFPQFGDYLALSFNTATAFGPTDVSAVRRWAKMMMISESLISLILATLVIARAVNIL</sequence>
<feature type="transmembrane region" description="Helical" evidence="1">
    <location>
        <begin position="108"/>
        <end position="127"/>
    </location>
</feature>
<dbReference type="RefSeq" id="WP_345208473.1">
    <property type="nucleotide sequence ID" value="NZ_BAABGM010000026.1"/>
</dbReference>
<accession>A0ABP8KQZ1</accession>
<evidence type="ECO:0008006" key="4">
    <source>
        <dbReference type="Google" id="ProtNLM"/>
    </source>
</evidence>
<evidence type="ECO:0000313" key="2">
    <source>
        <dbReference type="EMBL" id="GAA4413058.1"/>
    </source>
</evidence>
<keyword evidence="1" id="KW-0472">Membrane</keyword>
<evidence type="ECO:0000313" key="3">
    <source>
        <dbReference type="Proteomes" id="UP001500945"/>
    </source>
</evidence>
<keyword evidence="1" id="KW-1133">Transmembrane helix</keyword>
<feature type="transmembrane region" description="Helical" evidence="1">
    <location>
        <begin position="197"/>
        <end position="216"/>
    </location>
</feature>
<dbReference type="EMBL" id="BAABGM010000026">
    <property type="protein sequence ID" value="GAA4413058.1"/>
    <property type="molecule type" value="Genomic_DNA"/>
</dbReference>
<keyword evidence="1" id="KW-0812">Transmembrane</keyword>
<gene>
    <name evidence="2" type="ORF">GCM10023168_35500</name>
</gene>
<protein>
    <recommendedName>
        <fullName evidence="4">DUF1345 domain-containing protein</fullName>
    </recommendedName>
</protein>
<dbReference type="Proteomes" id="UP001500945">
    <property type="component" value="Unassembled WGS sequence"/>
</dbReference>
<comment type="caution">
    <text evidence="2">The sequence shown here is derived from an EMBL/GenBank/DDBJ whole genome shotgun (WGS) entry which is preliminary data.</text>
</comment>
<name>A0ABP8KQZ1_9MICO</name>
<feature type="transmembrane region" description="Helical" evidence="1">
    <location>
        <begin position="74"/>
        <end position="96"/>
    </location>
</feature>
<reference evidence="3" key="1">
    <citation type="journal article" date="2019" name="Int. J. Syst. Evol. Microbiol.">
        <title>The Global Catalogue of Microorganisms (GCM) 10K type strain sequencing project: providing services to taxonomists for standard genome sequencing and annotation.</title>
        <authorList>
            <consortium name="The Broad Institute Genomics Platform"/>
            <consortium name="The Broad Institute Genome Sequencing Center for Infectious Disease"/>
            <person name="Wu L."/>
            <person name="Ma J."/>
        </authorList>
    </citation>
    <scope>NUCLEOTIDE SEQUENCE [LARGE SCALE GENOMIC DNA]</scope>
    <source>
        <strain evidence="3">JCM 17809</strain>
    </source>
</reference>
<proteinExistence type="predicted"/>
<feature type="transmembrane region" description="Helical" evidence="1">
    <location>
        <begin position="42"/>
        <end position="62"/>
    </location>
</feature>
<organism evidence="2 3">
    <name type="scientific">Fodinibacter luteus</name>
    <dbReference type="NCBI Taxonomy" id="552064"/>
    <lineage>
        <taxon>Bacteria</taxon>
        <taxon>Bacillati</taxon>
        <taxon>Actinomycetota</taxon>
        <taxon>Actinomycetes</taxon>
        <taxon>Micrococcales</taxon>
        <taxon>Intrasporangiaceae</taxon>
        <taxon>Fodinibacter (ex Wang et al. 2009)</taxon>
    </lineage>
</organism>